<dbReference type="Proteomes" id="UP000002431">
    <property type="component" value="Chromosome"/>
</dbReference>
<reference evidence="7" key="1">
    <citation type="submission" date="2006-04" db="EMBL/GenBank/DDBJ databases">
        <title>Complete sequence of chromosome of Deinococcus geothermalis DSM 11300.</title>
        <authorList>
            <consortium name="US DOE Joint Genome Institute"/>
            <person name="Copeland A."/>
            <person name="Lucas S."/>
            <person name="Lapidus A."/>
            <person name="Barry K."/>
            <person name="Detter J.C."/>
            <person name="Glavina del Rio T."/>
            <person name="Hammon N."/>
            <person name="Israni S."/>
            <person name="Dalin E."/>
            <person name="Tice H."/>
            <person name="Pitluck S."/>
            <person name="Brettin T."/>
            <person name="Bruce D."/>
            <person name="Han C."/>
            <person name="Tapia R."/>
            <person name="Saunders E."/>
            <person name="Gilna P."/>
            <person name="Schmutz J."/>
            <person name="Larimer F."/>
            <person name="Land M."/>
            <person name="Hauser L."/>
            <person name="Kyrpides N."/>
            <person name="Kim E."/>
            <person name="Daly M.J."/>
            <person name="Fredrickson J.K."/>
            <person name="Makarova K.S."/>
            <person name="Gaidamakova E.K."/>
            <person name="Zhai M."/>
            <person name="Richardson P."/>
        </authorList>
    </citation>
    <scope>NUCLEOTIDE SEQUENCE</scope>
    <source>
        <strain evidence="7">DSM 11300</strain>
    </source>
</reference>
<sequence length="261" mass="28451">MVARVPARPFASPPATLDRVSVHLNARPGEIAETVLLPGDPLRAQHIAETFFENPVQHNSVRGMLGFTGTYRGVPVSVQGTGMGIASSMIYVNELIRDYGCQTLIRVGTAGSYQPDVHVRDLVLAQAACTDSNINNIRFGLRNFAPIADFELLLRAYQMARDRGFATHVGNILSSDTFYQDDPESYKLWAQYGVLAVEMEAAGLYTLAAKYGVRALTILTISDHLVTREETTAEERQTTFNGMIEVALDAALGLAVPSNSM</sequence>
<feature type="domain" description="Nucleoside phosphorylase" evidence="6">
    <location>
        <begin position="35"/>
        <end position="241"/>
    </location>
</feature>
<evidence type="ECO:0000256" key="2">
    <source>
        <dbReference type="ARBA" id="ARBA00021980"/>
    </source>
</evidence>
<evidence type="ECO:0000256" key="1">
    <source>
        <dbReference type="ARBA" id="ARBA00011888"/>
    </source>
</evidence>
<keyword evidence="3" id="KW-0328">Glycosyltransferase</keyword>
<dbReference type="STRING" id="319795.Dgeo_1497"/>
<dbReference type="HOGENOM" id="CLU_068457_2_0_0"/>
<dbReference type="CDD" id="cd09006">
    <property type="entry name" value="PNP_EcPNPI-like"/>
    <property type="match status" value="1"/>
</dbReference>
<dbReference type="AlphaFoldDB" id="Q1IY92"/>
<dbReference type="Gene3D" id="3.40.50.1580">
    <property type="entry name" value="Nucleoside phosphorylase domain"/>
    <property type="match status" value="1"/>
</dbReference>
<evidence type="ECO:0000313" key="8">
    <source>
        <dbReference type="Proteomes" id="UP000002431"/>
    </source>
</evidence>
<name>Q1IY92_DEIGD</name>
<gene>
    <name evidence="7" type="ordered locus">Dgeo_1497</name>
</gene>
<dbReference type="HAMAP" id="MF_01627">
    <property type="entry name" value="Pur_nucleosid_phosp"/>
    <property type="match status" value="1"/>
</dbReference>
<dbReference type="Pfam" id="PF01048">
    <property type="entry name" value="PNP_UDP_1"/>
    <property type="match status" value="1"/>
</dbReference>
<evidence type="ECO:0000256" key="4">
    <source>
        <dbReference type="ARBA" id="ARBA00022679"/>
    </source>
</evidence>
<keyword evidence="8" id="KW-1185">Reference proteome</keyword>
<dbReference type="NCBIfam" id="TIGR00107">
    <property type="entry name" value="deoD"/>
    <property type="match status" value="1"/>
</dbReference>
<dbReference type="EC" id="2.4.2.3" evidence="1"/>
<protein>
    <recommendedName>
        <fullName evidence="2">Uridine phosphorylase</fullName>
        <ecNumber evidence="1">2.4.2.3</ecNumber>
    </recommendedName>
</protein>
<comment type="catalytic activity">
    <reaction evidence="5">
        <text>uridine + phosphate = alpha-D-ribose 1-phosphate + uracil</text>
        <dbReference type="Rhea" id="RHEA:24388"/>
        <dbReference type="ChEBI" id="CHEBI:16704"/>
        <dbReference type="ChEBI" id="CHEBI:17568"/>
        <dbReference type="ChEBI" id="CHEBI:43474"/>
        <dbReference type="ChEBI" id="CHEBI:57720"/>
        <dbReference type="EC" id="2.4.2.3"/>
    </reaction>
</comment>
<dbReference type="KEGG" id="dge:Dgeo_1497"/>
<accession>Q1IY92</accession>
<dbReference type="GO" id="GO:0005829">
    <property type="term" value="C:cytosol"/>
    <property type="evidence" value="ECO:0007669"/>
    <property type="project" value="TreeGrafter"/>
</dbReference>
<dbReference type="GO" id="GO:0004731">
    <property type="term" value="F:purine-nucleoside phosphorylase activity"/>
    <property type="evidence" value="ECO:0007669"/>
    <property type="project" value="InterPro"/>
</dbReference>
<dbReference type="InterPro" id="IPR035994">
    <property type="entry name" value="Nucleoside_phosphorylase_sf"/>
</dbReference>
<dbReference type="SUPFAM" id="SSF53167">
    <property type="entry name" value="Purine and uridine phosphorylases"/>
    <property type="match status" value="1"/>
</dbReference>
<dbReference type="EMBL" id="CP000359">
    <property type="protein sequence ID" value="ABF45792.1"/>
    <property type="molecule type" value="Genomic_DNA"/>
</dbReference>
<dbReference type="eggNOG" id="COG0813">
    <property type="taxonomic scope" value="Bacteria"/>
</dbReference>
<evidence type="ECO:0000256" key="3">
    <source>
        <dbReference type="ARBA" id="ARBA00022676"/>
    </source>
</evidence>
<dbReference type="InterPro" id="IPR004402">
    <property type="entry name" value="DeoD-type"/>
</dbReference>
<evidence type="ECO:0000259" key="6">
    <source>
        <dbReference type="Pfam" id="PF01048"/>
    </source>
</evidence>
<evidence type="ECO:0000256" key="5">
    <source>
        <dbReference type="ARBA" id="ARBA00048447"/>
    </source>
</evidence>
<dbReference type="SMR" id="Q1IY92"/>
<dbReference type="NCBIfam" id="NF004489">
    <property type="entry name" value="PRK05819.1"/>
    <property type="match status" value="1"/>
</dbReference>
<dbReference type="PANTHER" id="PTHR43691:SF11">
    <property type="entry name" value="FI09636P-RELATED"/>
    <property type="match status" value="1"/>
</dbReference>
<evidence type="ECO:0000313" key="7">
    <source>
        <dbReference type="EMBL" id="ABF45792.1"/>
    </source>
</evidence>
<dbReference type="GO" id="GO:0004850">
    <property type="term" value="F:uridine phosphorylase activity"/>
    <property type="evidence" value="ECO:0007669"/>
    <property type="project" value="UniProtKB-EC"/>
</dbReference>
<dbReference type="InterPro" id="IPR000845">
    <property type="entry name" value="Nucleoside_phosphorylase_d"/>
</dbReference>
<dbReference type="GO" id="GO:0006152">
    <property type="term" value="P:purine nucleoside catabolic process"/>
    <property type="evidence" value="ECO:0007669"/>
    <property type="project" value="TreeGrafter"/>
</dbReference>
<keyword evidence="4" id="KW-0808">Transferase</keyword>
<proteinExistence type="inferred from homology"/>
<organism evidence="7 8">
    <name type="scientific">Deinococcus geothermalis (strain DSM 11300 / CIP 105573 / AG-3a)</name>
    <dbReference type="NCBI Taxonomy" id="319795"/>
    <lineage>
        <taxon>Bacteria</taxon>
        <taxon>Thermotogati</taxon>
        <taxon>Deinococcota</taxon>
        <taxon>Deinococci</taxon>
        <taxon>Deinococcales</taxon>
        <taxon>Deinococcaceae</taxon>
        <taxon>Deinococcus</taxon>
    </lineage>
</organism>
<dbReference type="PANTHER" id="PTHR43691">
    <property type="entry name" value="URIDINE PHOSPHORYLASE"/>
    <property type="match status" value="1"/>
</dbReference>